<evidence type="ECO:0000256" key="2">
    <source>
        <dbReference type="ARBA" id="ARBA00022723"/>
    </source>
</evidence>
<dbReference type="Pfam" id="PF04828">
    <property type="entry name" value="GFA"/>
    <property type="match status" value="1"/>
</dbReference>
<dbReference type="InterPro" id="IPR011057">
    <property type="entry name" value="Mss4-like_sf"/>
</dbReference>
<keyword evidence="3" id="KW-0862">Zinc</keyword>
<evidence type="ECO:0000313" key="7">
    <source>
        <dbReference type="Proteomes" id="UP000034680"/>
    </source>
</evidence>
<reference evidence="6 7" key="2">
    <citation type="submission" date="2015-05" db="EMBL/GenBank/DDBJ databases">
        <authorList>
            <person name="Morales-Cruz A."/>
            <person name="Amrine K.C."/>
            <person name="Cantu D."/>
        </authorList>
    </citation>
    <scope>NUCLEOTIDE SEQUENCE [LARGE SCALE GENOMIC DNA]</scope>
    <source>
        <strain evidence="6">DA912</strain>
    </source>
</reference>
<keyword evidence="7" id="KW-1185">Reference proteome</keyword>
<dbReference type="GO" id="GO:0046872">
    <property type="term" value="F:metal ion binding"/>
    <property type="evidence" value="ECO:0007669"/>
    <property type="project" value="UniProtKB-KW"/>
</dbReference>
<dbReference type="GO" id="GO:0016846">
    <property type="term" value="F:carbon-sulfur lyase activity"/>
    <property type="evidence" value="ECO:0007669"/>
    <property type="project" value="InterPro"/>
</dbReference>
<dbReference type="Proteomes" id="UP000034680">
    <property type="component" value="Unassembled WGS sequence"/>
</dbReference>
<dbReference type="STRING" id="1214573.A0A0G2HEJ3"/>
<proteinExistence type="inferred from homology"/>
<dbReference type="InterPro" id="IPR006913">
    <property type="entry name" value="CENP-V/GFA"/>
</dbReference>
<dbReference type="EMBL" id="LCUC01000239">
    <property type="protein sequence ID" value="KKY33538.1"/>
    <property type="molecule type" value="Genomic_DNA"/>
</dbReference>
<dbReference type="InterPro" id="IPR052355">
    <property type="entry name" value="CENP-V-like"/>
</dbReference>
<evidence type="ECO:0000256" key="3">
    <source>
        <dbReference type="ARBA" id="ARBA00022833"/>
    </source>
</evidence>
<keyword evidence="4" id="KW-0732">Signal</keyword>
<evidence type="ECO:0000313" key="6">
    <source>
        <dbReference type="EMBL" id="KKY33538.1"/>
    </source>
</evidence>
<feature type="domain" description="CENP-V/GFA" evidence="5">
    <location>
        <begin position="297"/>
        <end position="431"/>
    </location>
</feature>
<evidence type="ECO:0000256" key="4">
    <source>
        <dbReference type="SAM" id="SignalP"/>
    </source>
</evidence>
<comment type="caution">
    <text evidence="6">The sequence shown here is derived from an EMBL/GenBank/DDBJ whole genome shotgun (WGS) entry which is preliminary data.</text>
</comment>
<dbReference type="SUPFAM" id="SSF51316">
    <property type="entry name" value="Mss4-like"/>
    <property type="match status" value="1"/>
</dbReference>
<accession>A0A0G2HEJ3</accession>
<dbReference type="PANTHER" id="PTHR28620:SF1">
    <property type="entry name" value="CENP-V_GFA DOMAIN-CONTAINING PROTEIN"/>
    <property type="match status" value="1"/>
</dbReference>
<dbReference type="PANTHER" id="PTHR28620">
    <property type="entry name" value="CENTROMERE PROTEIN V"/>
    <property type="match status" value="1"/>
</dbReference>
<comment type="similarity">
    <text evidence="1">Belongs to the Gfa family.</text>
</comment>
<name>A0A0G2HEJ3_9PEZI</name>
<gene>
    <name evidence="6" type="ORF">UCDDA912_g06517</name>
</gene>
<evidence type="ECO:0000259" key="5">
    <source>
        <dbReference type="PROSITE" id="PS51891"/>
    </source>
</evidence>
<feature type="chain" id="PRO_5002545154" evidence="4">
    <location>
        <begin position="19"/>
        <end position="435"/>
    </location>
</feature>
<evidence type="ECO:0000256" key="1">
    <source>
        <dbReference type="ARBA" id="ARBA00005495"/>
    </source>
</evidence>
<dbReference type="OrthoDB" id="2993351at2759"/>
<dbReference type="Gene3D" id="2.170.150.70">
    <property type="match status" value="2"/>
</dbReference>
<sequence length="435" mass="46778">MQLKLFTVFCSLAVGIAALNVKREAGAGEQAPTSASTCSDITKTVTAIATISYGSTKTTTVTVIKTETNEVTKTVTSTGPGTTFTKTESYTVTTVKPGPTETVSYTVTTKGPETTATVTKTESYTVTTTKPGSTCVTSKPNCPTLTSTATYCKSCLVPDCTTTSYLTKSAGCDVLPTATDMQSVRDAACCKFEVNLPKIANAISCNCLLCHKSGYLWAFPEAGAIRYTKGDDETLAGFETDVLSHELRNILDVNPFDLKAEEAQTASVVPEKPVELPEALVKNPPAAQLEGDNIKLYSGSCACGSVAFTVKTPPLAEVEIKEDNCSICRRRAAVSIYPDRDHVTLLGKENTTTYAFGRKFNQAPFCRTCGVACYGVPVGPPQEVVDKLPEAKKEFVEQLRRVQPLYVRAMDGVEWDEIHVKQSDEGTEGYELLEE</sequence>
<organism evidence="6 7">
    <name type="scientific">Diaporthe ampelina</name>
    <dbReference type="NCBI Taxonomy" id="1214573"/>
    <lineage>
        <taxon>Eukaryota</taxon>
        <taxon>Fungi</taxon>
        <taxon>Dikarya</taxon>
        <taxon>Ascomycota</taxon>
        <taxon>Pezizomycotina</taxon>
        <taxon>Sordariomycetes</taxon>
        <taxon>Sordariomycetidae</taxon>
        <taxon>Diaporthales</taxon>
        <taxon>Diaporthaceae</taxon>
        <taxon>Diaporthe</taxon>
    </lineage>
</organism>
<protein>
    <submittedName>
        <fullName evidence="6">Putative glutathione-dependent formaldehyde-activating enzyme</fullName>
    </submittedName>
</protein>
<feature type="signal peptide" evidence="4">
    <location>
        <begin position="1"/>
        <end position="18"/>
    </location>
</feature>
<keyword evidence="2" id="KW-0479">Metal-binding</keyword>
<reference evidence="6 7" key="1">
    <citation type="submission" date="2015-05" db="EMBL/GenBank/DDBJ databases">
        <title>Distinctive expansion of gene families associated with plant cell wall degradation and secondary metabolism in the genomes of grapevine trunk pathogens.</title>
        <authorList>
            <person name="Lawrence D.P."/>
            <person name="Travadon R."/>
            <person name="Rolshausen P.E."/>
            <person name="Baumgartner K."/>
        </authorList>
    </citation>
    <scope>NUCLEOTIDE SEQUENCE [LARGE SCALE GENOMIC DNA]</scope>
    <source>
        <strain evidence="6">DA912</strain>
    </source>
</reference>
<dbReference type="PROSITE" id="PS51891">
    <property type="entry name" value="CENP_V_GFA"/>
    <property type="match status" value="1"/>
</dbReference>
<dbReference type="AlphaFoldDB" id="A0A0G2HEJ3"/>